<keyword evidence="4" id="KW-1003">Cell membrane</keyword>
<evidence type="ECO:0000256" key="19">
    <source>
        <dbReference type="SAM" id="MobiDB-lite"/>
    </source>
</evidence>
<dbReference type="STRING" id="1792290.MSP8886_00342"/>
<feature type="modified residue" description="4-aspartylphosphate" evidence="17">
    <location>
        <position position="848"/>
    </location>
</feature>
<dbReference type="InterPro" id="IPR004358">
    <property type="entry name" value="Sig_transdc_His_kin-like_C"/>
</dbReference>
<feature type="transmembrane region" description="Helical" evidence="20">
    <location>
        <begin position="363"/>
        <end position="381"/>
    </location>
</feature>
<dbReference type="EMBL" id="FLOB01000001">
    <property type="protein sequence ID" value="SBS25656.1"/>
    <property type="molecule type" value="Genomic_DNA"/>
</dbReference>
<reference evidence="24 25" key="1">
    <citation type="submission" date="2016-06" db="EMBL/GenBank/DDBJ databases">
        <authorList>
            <person name="Kjaerup R.B."/>
            <person name="Dalgaard T.S."/>
            <person name="Juul-Madsen H.R."/>
        </authorList>
    </citation>
    <scope>NUCLEOTIDE SEQUENCE [LARGE SCALE GENOMIC DNA]</scope>
    <source>
        <strain evidence="24 25">CECT 8886</strain>
    </source>
</reference>
<dbReference type="InterPro" id="IPR005467">
    <property type="entry name" value="His_kinase_dom"/>
</dbReference>
<dbReference type="InterPro" id="IPR011006">
    <property type="entry name" value="CheY-like_superfamily"/>
</dbReference>
<keyword evidence="25" id="KW-1185">Reference proteome</keyword>
<keyword evidence="12" id="KW-0902">Two-component regulatory system</keyword>
<dbReference type="FunFam" id="1.10.287.130:FF:000002">
    <property type="entry name" value="Two-component osmosensing histidine kinase"/>
    <property type="match status" value="1"/>
</dbReference>
<dbReference type="InterPro" id="IPR003594">
    <property type="entry name" value="HATPase_dom"/>
</dbReference>
<evidence type="ECO:0000256" key="17">
    <source>
        <dbReference type="PROSITE-ProRule" id="PRU00169"/>
    </source>
</evidence>
<feature type="domain" description="HPt" evidence="23">
    <location>
        <begin position="1115"/>
        <end position="1211"/>
    </location>
</feature>
<dbReference type="SUPFAM" id="SSF47384">
    <property type="entry name" value="Homodimeric domain of signal transducing histidine kinase"/>
    <property type="match status" value="1"/>
</dbReference>
<dbReference type="PRINTS" id="PR00344">
    <property type="entry name" value="BCTRLSENSOR"/>
</dbReference>
<comment type="catalytic activity">
    <reaction evidence="1">
        <text>ATP + protein L-histidine = ADP + protein N-phospho-L-histidine.</text>
        <dbReference type="EC" id="2.7.13.3"/>
    </reaction>
</comment>
<keyword evidence="7 20" id="KW-0812">Transmembrane</keyword>
<keyword evidence="10" id="KW-0067">ATP-binding</keyword>
<dbReference type="SMART" id="SM00448">
    <property type="entry name" value="REC"/>
    <property type="match status" value="2"/>
</dbReference>
<dbReference type="InterPro" id="IPR003661">
    <property type="entry name" value="HisK_dim/P_dom"/>
</dbReference>
<dbReference type="CDD" id="cd17546">
    <property type="entry name" value="REC_hyHK_CKI1_RcsC-like"/>
    <property type="match status" value="2"/>
</dbReference>
<evidence type="ECO:0000256" key="11">
    <source>
        <dbReference type="ARBA" id="ARBA00022989"/>
    </source>
</evidence>
<dbReference type="SMART" id="SM00387">
    <property type="entry name" value="HATPase_c"/>
    <property type="match status" value="1"/>
</dbReference>
<proteinExistence type="predicted"/>
<evidence type="ECO:0000259" key="23">
    <source>
        <dbReference type="PROSITE" id="PS50894"/>
    </source>
</evidence>
<feature type="modified residue" description="4-aspartylphosphate" evidence="17">
    <location>
        <position position="991"/>
    </location>
</feature>
<dbReference type="SMART" id="SM00073">
    <property type="entry name" value="HPT"/>
    <property type="match status" value="1"/>
</dbReference>
<comment type="subunit">
    <text evidence="14">At low DSF concentrations, interacts with RpfF.</text>
</comment>
<dbReference type="FunFam" id="3.30.565.10:FF:000010">
    <property type="entry name" value="Sensor histidine kinase RcsC"/>
    <property type="match status" value="1"/>
</dbReference>
<dbReference type="SUPFAM" id="SSF55874">
    <property type="entry name" value="ATPase domain of HSP90 chaperone/DNA topoisomerase II/histidine kinase"/>
    <property type="match status" value="1"/>
</dbReference>
<feature type="coiled-coil region" evidence="18">
    <location>
        <begin position="514"/>
        <end position="545"/>
    </location>
</feature>
<evidence type="ECO:0000256" key="15">
    <source>
        <dbReference type="ARBA" id="ARBA00068150"/>
    </source>
</evidence>
<evidence type="ECO:0000256" key="10">
    <source>
        <dbReference type="ARBA" id="ARBA00022840"/>
    </source>
</evidence>
<dbReference type="CDD" id="cd00082">
    <property type="entry name" value="HisKA"/>
    <property type="match status" value="1"/>
</dbReference>
<feature type="modified residue" description="Phosphohistidine" evidence="16">
    <location>
        <position position="1154"/>
    </location>
</feature>
<keyword evidence="9 24" id="KW-0418">Kinase</keyword>
<feature type="region of interest" description="Disordered" evidence="19">
    <location>
        <begin position="1074"/>
        <end position="1097"/>
    </location>
</feature>
<dbReference type="InterPro" id="IPR036890">
    <property type="entry name" value="HATPase_C_sf"/>
</dbReference>
<evidence type="ECO:0000256" key="5">
    <source>
        <dbReference type="ARBA" id="ARBA00022553"/>
    </source>
</evidence>
<dbReference type="PROSITE" id="PS50894">
    <property type="entry name" value="HPT"/>
    <property type="match status" value="1"/>
</dbReference>
<dbReference type="Gene3D" id="1.20.120.160">
    <property type="entry name" value="HPT domain"/>
    <property type="match status" value="1"/>
</dbReference>
<dbReference type="PANTHER" id="PTHR45339">
    <property type="entry name" value="HYBRID SIGNAL TRANSDUCTION HISTIDINE KINASE J"/>
    <property type="match status" value="1"/>
</dbReference>
<evidence type="ECO:0000313" key="25">
    <source>
        <dbReference type="Proteomes" id="UP000092544"/>
    </source>
</evidence>
<keyword evidence="13 20" id="KW-0472">Membrane</keyword>
<evidence type="ECO:0000256" key="14">
    <source>
        <dbReference type="ARBA" id="ARBA00064003"/>
    </source>
</evidence>
<evidence type="ECO:0000256" key="7">
    <source>
        <dbReference type="ARBA" id="ARBA00022692"/>
    </source>
</evidence>
<dbReference type="Pfam" id="PF13426">
    <property type="entry name" value="PAS_9"/>
    <property type="match status" value="1"/>
</dbReference>
<dbReference type="GO" id="GO:0000155">
    <property type="term" value="F:phosphorelay sensor kinase activity"/>
    <property type="evidence" value="ECO:0007669"/>
    <property type="project" value="InterPro"/>
</dbReference>
<evidence type="ECO:0000256" key="9">
    <source>
        <dbReference type="ARBA" id="ARBA00022777"/>
    </source>
</evidence>
<dbReference type="PROSITE" id="PS50109">
    <property type="entry name" value="HIS_KIN"/>
    <property type="match status" value="1"/>
</dbReference>
<dbReference type="SMART" id="SM00388">
    <property type="entry name" value="HisKA"/>
    <property type="match status" value="1"/>
</dbReference>
<dbReference type="PROSITE" id="PS50110">
    <property type="entry name" value="RESPONSE_REGULATORY"/>
    <property type="match status" value="2"/>
</dbReference>
<dbReference type="SUPFAM" id="SSF55785">
    <property type="entry name" value="PYP-like sensor domain (PAS domain)"/>
    <property type="match status" value="1"/>
</dbReference>
<dbReference type="Proteomes" id="UP000092544">
    <property type="component" value="Unassembled WGS sequence"/>
</dbReference>
<keyword evidence="6 24" id="KW-0808">Transferase</keyword>
<keyword evidence="11 20" id="KW-1133">Transmembrane helix</keyword>
<keyword evidence="8" id="KW-0547">Nucleotide-binding</keyword>
<evidence type="ECO:0000256" key="2">
    <source>
        <dbReference type="ARBA" id="ARBA00004651"/>
    </source>
</evidence>
<evidence type="ECO:0000259" key="21">
    <source>
        <dbReference type="PROSITE" id="PS50109"/>
    </source>
</evidence>
<sequence>MKSDFLSRKRGVNFLVWLLASVALVTTLLAAIVLSNSVKELRSSQRKITTIQENLLFATTELRELFPQQQTILNKMLDSDHPYQAPDSATLNRINRALDILNTVAKDNPKLVNVLTKIDEVAQKIQGITFDIQTWKIKETAFVDDYQQLYLQKRTDTYLHNLELLLRQVYGQSRLTEATYIYKYNHTTGAEKAQAAIDYIEHHKKTLRGGLYMAQARIAELRLAISQLVNDSNLDTLDDIKNNQVLPSLNHLSQLNIWLKGAYPVYYQQTSQLQEKVFKTLFGDNYQVIKKRNIIISNGTSLYLKRYKALQLEAQRKVLTRQYNQAFHSLPHYLDEIGSEVQAQSKLVNHAVQQRLKALADTMFKGALFSIVLLLLISILISRRMSKQFATLAESEHRFRSMFELSPDPVWILSGRKVIESNQAACNQLKYTTIDDLKNMPIEDFSPQFQQDGMSSNSKIEHFINMVQDEGFHRFEWTFQDKEGNSIDAEVIMAAIVLSNTPAVLCSWHDISQRKAAEGMLKAHQEELESEVQNRTKELEVAKNIAEKASLAKSDFLANMSHEIRTPMNAIIGMSHLALLTELNDKQRNYIEKVSTSAESLLGIINDILDFSKIEAGKLEIEETPFNLENVFKDVANILSLKAEEKALELLFNIPPELPSNLVGDPTRLRQILLNLGNNAIKFTEKGEIIIDIALFKQNKNQVILHFSVKDTGIGMTPEQCKRLFQSFSQADSSTTRRFGGTGLGLAICKQLVQFMKGDIWVESTPNVGSQFHFTLPFDLSLTLSSDYHLPSQHKILIVDDNETARDILQNLANSFGLSTTIAKSGQEALTLIKEAPENAPFTVILMDWKMPEMDGIEVCRALQDYTGPSAQSPKILIVTAYGQEEARNASQDVNISGYLTKPVTPSTLFEALQQALDLEQHPIPSQAIRASHHRSSLIGAHILLVEDNAFNSEIATELLTQHGLTVDTASNGQEALDKLQSNTYDGILMDCQMPVMDGYTATRLIRKMPEYKDLPIISMTANALTGDKEKVLECGMNDHISKPIQVDTMFFTLRKWITPGMKQSMPNNAIEQQPTTLNEEQTNKQAPPSSEEKPNLQELEGIDLSVALSITQNDEAFLWRLLFRFQDKQQNFVDQFNQAINSDDPEEAPRLAHTLKGNAGNIGMTELMHRAADLESALKTGHYSDALSALDKELQRILNAIMRQKSHTDS</sequence>
<comment type="subcellular location">
    <subcellularLocation>
        <location evidence="2">Cell membrane</location>
        <topology evidence="2">Multi-pass membrane protein</topology>
    </subcellularLocation>
</comment>
<evidence type="ECO:0000256" key="12">
    <source>
        <dbReference type="ARBA" id="ARBA00023012"/>
    </source>
</evidence>
<evidence type="ECO:0000256" key="16">
    <source>
        <dbReference type="PROSITE-ProRule" id="PRU00110"/>
    </source>
</evidence>
<dbReference type="Gene3D" id="3.40.50.2300">
    <property type="match status" value="2"/>
</dbReference>
<dbReference type="GO" id="GO:0005886">
    <property type="term" value="C:plasma membrane"/>
    <property type="evidence" value="ECO:0007669"/>
    <property type="project" value="UniProtKB-SubCell"/>
</dbReference>
<dbReference type="RefSeq" id="WP_067012065.1">
    <property type="nucleotide sequence ID" value="NZ_FLOB01000001.1"/>
</dbReference>
<dbReference type="InterPro" id="IPR036097">
    <property type="entry name" value="HisK_dim/P_sf"/>
</dbReference>
<keyword evidence="18" id="KW-0175">Coiled coil</keyword>
<dbReference type="InterPro" id="IPR036641">
    <property type="entry name" value="HPT_dom_sf"/>
</dbReference>
<dbReference type="CDD" id="cd16922">
    <property type="entry name" value="HATPase_EvgS-ArcB-TorS-like"/>
    <property type="match status" value="1"/>
</dbReference>
<dbReference type="Gene3D" id="3.30.565.10">
    <property type="entry name" value="Histidine kinase-like ATPase, C-terminal domain"/>
    <property type="match status" value="1"/>
</dbReference>
<evidence type="ECO:0000256" key="3">
    <source>
        <dbReference type="ARBA" id="ARBA00012438"/>
    </source>
</evidence>
<evidence type="ECO:0000256" key="6">
    <source>
        <dbReference type="ARBA" id="ARBA00022679"/>
    </source>
</evidence>
<organism evidence="24 25">
    <name type="scientific">Marinomonas spartinae</name>
    <dbReference type="NCBI Taxonomy" id="1792290"/>
    <lineage>
        <taxon>Bacteria</taxon>
        <taxon>Pseudomonadati</taxon>
        <taxon>Pseudomonadota</taxon>
        <taxon>Gammaproteobacteria</taxon>
        <taxon>Oceanospirillales</taxon>
        <taxon>Oceanospirillaceae</taxon>
        <taxon>Marinomonas</taxon>
    </lineage>
</organism>
<protein>
    <recommendedName>
        <fullName evidence="15">Sensory/regulatory protein RpfC</fullName>
        <ecNumber evidence="3">2.7.13.3</ecNumber>
    </recommendedName>
</protein>
<accession>A0A1A8T1U9</accession>
<gene>
    <name evidence="24" type="primary">barA_2</name>
    <name evidence="24" type="ORF">MSP8886_00342</name>
</gene>
<evidence type="ECO:0000256" key="4">
    <source>
        <dbReference type="ARBA" id="ARBA00022475"/>
    </source>
</evidence>
<feature type="domain" description="Histidine kinase" evidence="21">
    <location>
        <begin position="559"/>
        <end position="780"/>
    </location>
</feature>
<dbReference type="EC" id="2.7.13.3" evidence="3"/>
<dbReference type="InterPro" id="IPR035965">
    <property type="entry name" value="PAS-like_dom_sf"/>
</dbReference>
<evidence type="ECO:0000259" key="22">
    <source>
        <dbReference type="PROSITE" id="PS50110"/>
    </source>
</evidence>
<evidence type="ECO:0000256" key="20">
    <source>
        <dbReference type="SAM" id="Phobius"/>
    </source>
</evidence>
<dbReference type="SUPFAM" id="SSF47226">
    <property type="entry name" value="Histidine-containing phosphotransfer domain, HPT domain"/>
    <property type="match status" value="1"/>
</dbReference>
<name>A0A1A8T1U9_9GAMM</name>
<dbReference type="Gene3D" id="3.30.450.20">
    <property type="entry name" value="PAS domain"/>
    <property type="match status" value="1"/>
</dbReference>
<dbReference type="Pfam" id="PF00512">
    <property type="entry name" value="HisKA"/>
    <property type="match status" value="1"/>
</dbReference>
<dbReference type="GO" id="GO:0005524">
    <property type="term" value="F:ATP binding"/>
    <property type="evidence" value="ECO:0007669"/>
    <property type="project" value="UniProtKB-KW"/>
</dbReference>
<dbReference type="SUPFAM" id="SSF52172">
    <property type="entry name" value="CheY-like"/>
    <property type="match status" value="2"/>
</dbReference>
<dbReference type="PANTHER" id="PTHR45339:SF1">
    <property type="entry name" value="HYBRID SIGNAL TRANSDUCTION HISTIDINE KINASE J"/>
    <property type="match status" value="1"/>
</dbReference>
<dbReference type="CDD" id="cd00088">
    <property type="entry name" value="HPT"/>
    <property type="match status" value="1"/>
</dbReference>
<feature type="domain" description="Response regulatory" evidence="22">
    <location>
        <begin position="795"/>
        <end position="917"/>
    </location>
</feature>
<evidence type="ECO:0000313" key="24">
    <source>
        <dbReference type="EMBL" id="SBS25656.1"/>
    </source>
</evidence>
<evidence type="ECO:0000256" key="8">
    <source>
        <dbReference type="ARBA" id="ARBA00022741"/>
    </source>
</evidence>
<dbReference type="AlphaFoldDB" id="A0A1A8T1U9"/>
<evidence type="ECO:0000256" key="13">
    <source>
        <dbReference type="ARBA" id="ARBA00023136"/>
    </source>
</evidence>
<dbReference type="InterPro" id="IPR000014">
    <property type="entry name" value="PAS"/>
</dbReference>
<feature type="domain" description="Response regulatory" evidence="22">
    <location>
        <begin position="942"/>
        <end position="1058"/>
    </location>
</feature>
<dbReference type="Gene3D" id="1.10.287.130">
    <property type="match status" value="1"/>
</dbReference>
<dbReference type="NCBIfam" id="TIGR00229">
    <property type="entry name" value="sensory_box"/>
    <property type="match status" value="1"/>
</dbReference>
<dbReference type="Pfam" id="PF00072">
    <property type="entry name" value="Response_reg"/>
    <property type="match status" value="2"/>
</dbReference>
<keyword evidence="5 17" id="KW-0597">Phosphoprotein</keyword>
<dbReference type="Pfam" id="PF02518">
    <property type="entry name" value="HATPase_c"/>
    <property type="match status" value="1"/>
</dbReference>
<dbReference type="Pfam" id="PF01627">
    <property type="entry name" value="Hpt"/>
    <property type="match status" value="1"/>
</dbReference>
<dbReference type="InterPro" id="IPR008207">
    <property type="entry name" value="Sig_transdc_His_kin_Hpt_dom"/>
</dbReference>
<evidence type="ECO:0000256" key="1">
    <source>
        <dbReference type="ARBA" id="ARBA00000085"/>
    </source>
</evidence>
<evidence type="ECO:0000256" key="18">
    <source>
        <dbReference type="SAM" id="Coils"/>
    </source>
</evidence>
<feature type="compositionally biased region" description="Polar residues" evidence="19">
    <location>
        <begin position="1074"/>
        <end position="1089"/>
    </location>
</feature>
<dbReference type="InterPro" id="IPR001789">
    <property type="entry name" value="Sig_transdc_resp-reg_receiver"/>
</dbReference>